<dbReference type="EMBL" id="DXHP01000067">
    <property type="protein sequence ID" value="HIW06266.1"/>
    <property type="molecule type" value="Genomic_DNA"/>
</dbReference>
<keyword evidence="2" id="KW-0813">Transport</keyword>
<evidence type="ECO:0000256" key="1">
    <source>
        <dbReference type="ARBA" id="ARBA00004236"/>
    </source>
</evidence>
<name>A0A9D1Q6D1_9GAMM</name>
<dbReference type="InterPro" id="IPR007210">
    <property type="entry name" value="ABC_Gly_betaine_transp_sub-bd"/>
</dbReference>
<dbReference type="GO" id="GO:0005275">
    <property type="term" value="F:amine transmembrane transporter activity"/>
    <property type="evidence" value="ECO:0007669"/>
    <property type="project" value="TreeGrafter"/>
</dbReference>
<gene>
    <name evidence="6" type="ORF">H9889_02935</name>
</gene>
<keyword evidence="4" id="KW-0472">Membrane</keyword>
<dbReference type="AlphaFoldDB" id="A0A9D1Q6D1"/>
<protein>
    <submittedName>
        <fullName evidence="6">Glycine betaine ABC transporter substrate-binding protein</fullName>
    </submittedName>
</protein>
<dbReference type="GO" id="GO:0031460">
    <property type="term" value="P:glycine betaine transport"/>
    <property type="evidence" value="ECO:0007669"/>
    <property type="project" value="TreeGrafter"/>
</dbReference>
<dbReference type="PROSITE" id="PS51257">
    <property type="entry name" value="PROKAR_LIPOPROTEIN"/>
    <property type="match status" value="1"/>
</dbReference>
<dbReference type="GO" id="GO:0043190">
    <property type="term" value="C:ATP-binding cassette (ABC) transporter complex"/>
    <property type="evidence" value="ECO:0007669"/>
    <property type="project" value="InterPro"/>
</dbReference>
<comment type="subcellular location">
    <subcellularLocation>
        <location evidence="1">Cell membrane</location>
    </subcellularLocation>
</comment>
<comment type="caution">
    <text evidence="6">The sequence shown here is derived from an EMBL/GenBank/DDBJ whole genome shotgun (WGS) entry which is preliminary data.</text>
</comment>
<dbReference type="Proteomes" id="UP000823934">
    <property type="component" value="Unassembled WGS sequence"/>
</dbReference>
<evidence type="ECO:0000313" key="7">
    <source>
        <dbReference type="Proteomes" id="UP000823934"/>
    </source>
</evidence>
<evidence type="ECO:0000313" key="6">
    <source>
        <dbReference type="EMBL" id="HIW06266.1"/>
    </source>
</evidence>
<dbReference type="PANTHER" id="PTHR47737">
    <property type="entry name" value="GLYCINE BETAINE/PROLINE BETAINE TRANSPORT SYSTEM PERMEASE PROTEIN PROW"/>
    <property type="match status" value="1"/>
</dbReference>
<dbReference type="PANTHER" id="PTHR47737:SF1">
    <property type="entry name" value="GLYCINE BETAINE_PROLINE BETAINE TRANSPORT SYSTEM PERMEASE PROTEIN PROW"/>
    <property type="match status" value="1"/>
</dbReference>
<dbReference type="GO" id="GO:0015226">
    <property type="term" value="F:carnitine transmembrane transporter activity"/>
    <property type="evidence" value="ECO:0007669"/>
    <property type="project" value="TreeGrafter"/>
</dbReference>
<dbReference type="SUPFAM" id="SSF53850">
    <property type="entry name" value="Periplasmic binding protein-like II"/>
    <property type="match status" value="1"/>
</dbReference>
<evidence type="ECO:0000256" key="2">
    <source>
        <dbReference type="ARBA" id="ARBA00022448"/>
    </source>
</evidence>
<evidence type="ECO:0000259" key="5">
    <source>
        <dbReference type="Pfam" id="PF04069"/>
    </source>
</evidence>
<dbReference type="Gene3D" id="3.10.105.10">
    <property type="entry name" value="Dipeptide-binding Protein, Domain 3"/>
    <property type="match status" value="2"/>
</dbReference>
<dbReference type="CDD" id="cd13639">
    <property type="entry name" value="PBP2_OpuAC_like"/>
    <property type="match status" value="1"/>
</dbReference>
<evidence type="ECO:0000256" key="3">
    <source>
        <dbReference type="ARBA" id="ARBA00022475"/>
    </source>
</evidence>
<dbReference type="Pfam" id="PF04069">
    <property type="entry name" value="OpuAC"/>
    <property type="match status" value="1"/>
</dbReference>
<organism evidence="6 7">
    <name type="scientific">Candidatus Ignatzschineria merdigallinarum</name>
    <dbReference type="NCBI Taxonomy" id="2838621"/>
    <lineage>
        <taxon>Bacteria</taxon>
        <taxon>Pseudomonadati</taxon>
        <taxon>Pseudomonadota</taxon>
        <taxon>Gammaproteobacteria</taxon>
        <taxon>Cardiobacteriales</taxon>
        <taxon>Ignatzschineriaceae</taxon>
        <taxon>Ignatzschineria</taxon>
    </lineage>
</organism>
<evidence type="ECO:0000256" key="4">
    <source>
        <dbReference type="ARBA" id="ARBA00023136"/>
    </source>
</evidence>
<keyword evidence="3" id="KW-1003">Cell membrane</keyword>
<feature type="domain" description="ABC-type glycine betaine transport system substrate-binding" evidence="5">
    <location>
        <begin position="32"/>
        <end position="274"/>
    </location>
</feature>
<dbReference type="Gene3D" id="3.40.190.100">
    <property type="entry name" value="Glycine betaine-binding periplasmic protein, domain 2"/>
    <property type="match status" value="1"/>
</dbReference>
<sequence length="285" mass="32343">MRKILTTIIKPISITLLSLFMLIACGKDDGTKPIKILYPSWSESVAIMYLADEALTQNGFTVEKSLVEPGPLFAAVAQGSADLYLTSWLPNTHRDYWERFGDQLDIISVIFDGGVSGFAVPQYVNINSIEELNDHVEMFDGKIYGDGAGAGIHALTLQAIEDYELDYEQIGSSEASMLAELRRAISAKEPVIITSWKPHYMWDLYELKMLEDPKVIYPTDEITILSRKGFSDDQPEVTHFLKNFKLDSEKLHELIGMARKDERNPQVGVKEFYQKYKTEIDSWFP</sequence>
<reference evidence="6" key="2">
    <citation type="submission" date="2021-04" db="EMBL/GenBank/DDBJ databases">
        <authorList>
            <person name="Gilroy R."/>
        </authorList>
    </citation>
    <scope>NUCLEOTIDE SEQUENCE</scope>
    <source>
        <strain evidence="6">CHK160-9182</strain>
    </source>
</reference>
<accession>A0A9D1Q6D1</accession>
<proteinExistence type="predicted"/>
<reference evidence="6" key="1">
    <citation type="journal article" date="2021" name="PeerJ">
        <title>Extensive microbial diversity within the chicken gut microbiome revealed by metagenomics and culture.</title>
        <authorList>
            <person name="Gilroy R."/>
            <person name="Ravi A."/>
            <person name="Getino M."/>
            <person name="Pursley I."/>
            <person name="Horton D.L."/>
            <person name="Alikhan N.F."/>
            <person name="Baker D."/>
            <person name="Gharbi K."/>
            <person name="Hall N."/>
            <person name="Watson M."/>
            <person name="Adriaenssens E.M."/>
            <person name="Foster-Nyarko E."/>
            <person name="Jarju S."/>
            <person name="Secka A."/>
            <person name="Antonio M."/>
            <person name="Oren A."/>
            <person name="Chaudhuri R.R."/>
            <person name="La Ragione R."/>
            <person name="Hildebrand F."/>
            <person name="Pallen M.J."/>
        </authorList>
    </citation>
    <scope>NUCLEOTIDE SEQUENCE</scope>
    <source>
        <strain evidence="6">CHK160-9182</strain>
    </source>
</reference>
<dbReference type="GO" id="GO:0015871">
    <property type="term" value="P:choline transport"/>
    <property type="evidence" value="ECO:0007669"/>
    <property type="project" value="TreeGrafter"/>
</dbReference>